<evidence type="ECO:0000256" key="10">
    <source>
        <dbReference type="ARBA" id="ARBA00053709"/>
    </source>
</evidence>
<dbReference type="InterPro" id="IPR020103">
    <property type="entry name" value="PsdUridine_synth_cat_dom_sf"/>
</dbReference>
<dbReference type="GO" id="GO:0006397">
    <property type="term" value="P:mRNA processing"/>
    <property type="evidence" value="ECO:0007669"/>
    <property type="project" value="UniProtKB-KW"/>
</dbReference>
<evidence type="ECO:0000256" key="14">
    <source>
        <dbReference type="ARBA" id="ARBA00075153"/>
    </source>
</evidence>
<dbReference type="InterPro" id="IPR020094">
    <property type="entry name" value="TruA/RsuA/RluB/E/F_N"/>
</dbReference>
<comment type="catalytic activity">
    <reaction evidence="9">
        <text>uridine(38/39/40) in tRNA = pseudouridine(38/39/40) in tRNA</text>
        <dbReference type="Rhea" id="RHEA:22376"/>
        <dbReference type="Rhea" id="RHEA-COMP:10085"/>
        <dbReference type="Rhea" id="RHEA-COMP:10087"/>
        <dbReference type="ChEBI" id="CHEBI:65314"/>
        <dbReference type="ChEBI" id="CHEBI:65315"/>
        <dbReference type="EC" id="5.4.99.12"/>
    </reaction>
</comment>
<evidence type="ECO:0000313" key="22">
    <source>
        <dbReference type="EMBL" id="KAG7168335.1"/>
    </source>
</evidence>
<feature type="binding site" evidence="19">
    <location>
        <position position="210"/>
    </location>
    <ligand>
        <name>substrate</name>
    </ligand>
</feature>
<comment type="catalytic activity">
    <reaction evidence="1">
        <text>a uridine in mRNA = a pseudouridine in mRNA</text>
        <dbReference type="Rhea" id="RHEA:56644"/>
        <dbReference type="Rhea" id="RHEA-COMP:14658"/>
        <dbReference type="Rhea" id="RHEA-COMP:14659"/>
        <dbReference type="ChEBI" id="CHEBI:65314"/>
        <dbReference type="ChEBI" id="CHEBI:65315"/>
    </reaction>
</comment>
<dbReference type="InterPro" id="IPR001406">
    <property type="entry name" value="PsdUridine_synth_TruA"/>
</dbReference>
<dbReference type="CDD" id="cd02568">
    <property type="entry name" value="PseudoU_synth_PUS1_PUS2"/>
    <property type="match status" value="1"/>
</dbReference>
<dbReference type="Pfam" id="PF01416">
    <property type="entry name" value="PseudoU_synth_1"/>
    <property type="match status" value="1"/>
</dbReference>
<evidence type="ECO:0000256" key="12">
    <source>
        <dbReference type="ARBA" id="ARBA00066509"/>
    </source>
</evidence>
<evidence type="ECO:0000256" key="17">
    <source>
        <dbReference type="ARBA" id="ARBA00081344"/>
    </source>
</evidence>
<keyword evidence="5" id="KW-0819">tRNA processing</keyword>
<dbReference type="FunFam" id="3.30.70.660:FF:000002">
    <property type="entry name" value="tRNA pseudouridine synthase"/>
    <property type="match status" value="1"/>
</dbReference>
<dbReference type="SUPFAM" id="SSF55120">
    <property type="entry name" value="Pseudouridine synthase"/>
    <property type="match status" value="1"/>
</dbReference>
<dbReference type="GO" id="GO:0003723">
    <property type="term" value="F:RNA binding"/>
    <property type="evidence" value="ECO:0007669"/>
    <property type="project" value="InterPro"/>
</dbReference>
<evidence type="ECO:0000256" key="1">
    <source>
        <dbReference type="ARBA" id="ARBA00001166"/>
    </source>
</evidence>
<dbReference type="PANTHER" id="PTHR11142">
    <property type="entry name" value="PSEUDOURIDYLATE SYNTHASE"/>
    <property type="match status" value="1"/>
</dbReference>
<dbReference type="PANTHER" id="PTHR11142:SF4">
    <property type="entry name" value="PSEUDOURIDYLATE SYNTHASE 1 HOMOLOG"/>
    <property type="match status" value="1"/>
</dbReference>
<evidence type="ECO:0000313" key="23">
    <source>
        <dbReference type="Proteomes" id="UP000747542"/>
    </source>
</evidence>
<evidence type="ECO:0000256" key="20">
    <source>
        <dbReference type="SAM" id="MobiDB-lite"/>
    </source>
</evidence>
<evidence type="ECO:0000256" key="4">
    <source>
        <dbReference type="ARBA" id="ARBA00022664"/>
    </source>
</evidence>
<feature type="domain" description="Pseudouridine synthase I TruA alpha/beta" evidence="21">
    <location>
        <begin position="245"/>
        <end position="349"/>
    </location>
</feature>
<dbReference type="Gene3D" id="3.30.70.660">
    <property type="entry name" value="Pseudouridine synthase I, catalytic domain, C-terminal subdomain"/>
    <property type="match status" value="1"/>
</dbReference>
<evidence type="ECO:0000256" key="2">
    <source>
        <dbReference type="ARBA" id="ARBA00004123"/>
    </source>
</evidence>
<dbReference type="GO" id="GO:0031119">
    <property type="term" value="P:tRNA pseudouridine synthesis"/>
    <property type="evidence" value="ECO:0007669"/>
    <property type="project" value="InterPro"/>
</dbReference>
<organism evidence="22 23">
    <name type="scientific">Homarus americanus</name>
    <name type="common">American lobster</name>
    <dbReference type="NCBI Taxonomy" id="6706"/>
    <lineage>
        <taxon>Eukaryota</taxon>
        <taxon>Metazoa</taxon>
        <taxon>Ecdysozoa</taxon>
        <taxon>Arthropoda</taxon>
        <taxon>Crustacea</taxon>
        <taxon>Multicrustacea</taxon>
        <taxon>Malacostraca</taxon>
        <taxon>Eumalacostraca</taxon>
        <taxon>Eucarida</taxon>
        <taxon>Decapoda</taxon>
        <taxon>Pleocyemata</taxon>
        <taxon>Astacidea</taxon>
        <taxon>Nephropoidea</taxon>
        <taxon>Nephropidae</taxon>
        <taxon>Homarus</taxon>
    </lineage>
</organism>
<comment type="similarity">
    <text evidence="3">Belongs to the tRNA pseudouridine synthase TruA family.</text>
</comment>
<evidence type="ECO:0000256" key="18">
    <source>
        <dbReference type="PIRSR" id="PIRSR641708-1"/>
    </source>
</evidence>
<comment type="catalytic activity">
    <reaction evidence="8">
        <text>a uridine in tRNA = a pseudouridine in tRNA</text>
        <dbReference type="Rhea" id="RHEA:54572"/>
        <dbReference type="Rhea" id="RHEA-COMP:13339"/>
        <dbReference type="Rhea" id="RHEA-COMP:13934"/>
        <dbReference type="ChEBI" id="CHEBI:65314"/>
        <dbReference type="ChEBI" id="CHEBI:65315"/>
    </reaction>
</comment>
<evidence type="ECO:0000256" key="19">
    <source>
        <dbReference type="PIRSR" id="PIRSR641708-2"/>
    </source>
</evidence>
<evidence type="ECO:0000256" key="6">
    <source>
        <dbReference type="ARBA" id="ARBA00023235"/>
    </source>
</evidence>
<proteinExistence type="inferred from homology"/>
<dbReference type="InterPro" id="IPR020097">
    <property type="entry name" value="PsdUridine_synth_TruA_a/b_dom"/>
</dbReference>
<dbReference type="EMBL" id="JAHLQT010020073">
    <property type="protein sequence ID" value="KAG7168335.1"/>
    <property type="molecule type" value="Genomic_DNA"/>
</dbReference>
<feature type="active site" description="Nucleophile" evidence="18">
    <location>
        <position position="154"/>
    </location>
</feature>
<dbReference type="InterPro" id="IPR041708">
    <property type="entry name" value="PUS1/PUS2-like"/>
</dbReference>
<evidence type="ECO:0000259" key="21">
    <source>
        <dbReference type="Pfam" id="PF01416"/>
    </source>
</evidence>
<keyword evidence="7" id="KW-0539">Nucleus</keyword>
<sequence>MAVCIRLPKYRDFIKLVRWARSWPPRYHCSPALGIWHLPAVSLVTSLPNMNNDTLSSLKGMRVQHLPEHEMTEAEVKHIVLNPTPDVDEPLRMKRKFALLISFSGQGYYGMQKNQYSRTIESDLLAAMLAAGLITEEELNVPQLFSFQRGSRTDKGVSAARLLVSALFPTDVPDLVGEINKHLCDQIRVMAAYRVIKSFSSKLWCDSRTYSYMCPTFAFAPCTEVISEDYRITPEVIEELGRLLQMYIGHRNFHNFTSKVNYHELRASRRVIDANCSEPYERGGLEWITIKIRGQSFLLHQIRKMIALTMVICRGLAKPDLILRAFKEDFIDLPIAPALGLVLEDQHFDHYNKKYASYGTREPLNWDAVAENIHQFREQHVESTIVTTEIKEKSMLKWLVVPHFHDLDMWAVSPQADSQQGKTHSRAPHNRMEFDNEGDTPYNLDYDYGCATNCCECFFIGPPQEEEESD</sequence>
<comment type="subunit">
    <text evidence="11">Monomer. Forms a complex with RARG and the SRA1 RNA in the nucleus.</text>
</comment>
<protein>
    <recommendedName>
        <fullName evidence="13">Pseudouridylate synthase 1 homolog</fullName>
        <ecNumber evidence="12">5.4.99.12</ecNumber>
    </recommendedName>
    <alternativeName>
        <fullName evidence="14">tRNA pseudouridine synthase 1</fullName>
    </alternativeName>
    <alternativeName>
        <fullName evidence="17">tRNA pseudouridine(38-40) synthase</fullName>
    </alternativeName>
    <alternativeName>
        <fullName evidence="15">tRNA pseudouridylate synthase I</fullName>
    </alternativeName>
    <alternativeName>
        <fullName evidence="16">tRNA-uridine isomerase I</fullName>
    </alternativeName>
</protein>
<dbReference type="EC" id="5.4.99.12" evidence="12"/>
<dbReference type="GO" id="GO:1990481">
    <property type="term" value="P:mRNA pseudouridine synthesis"/>
    <property type="evidence" value="ECO:0007669"/>
    <property type="project" value="TreeGrafter"/>
</dbReference>
<reference evidence="22" key="1">
    <citation type="journal article" date="2021" name="Sci. Adv.">
        <title>The American lobster genome reveals insights on longevity, neural, and immune adaptations.</title>
        <authorList>
            <person name="Polinski J.M."/>
            <person name="Zimin A.V."/>
            <person name="Clark K.F."/>
            <person name="Kohn A.B."/>
            <person name="Sadowski N."/>
            <person name="Timp W."/>
            <person name="Ptitsyn A."/>
            <person name="Khanna P."/>
            <person name="Romanova D.Y."/>
            <person name="Williams P."/>
            <person name="Greenwood S.J."/>
            <person name="Moroz L.L."/>
            <person name="Walt D.R."/>
            <person name="Bodnar A.G."/>
        </authorList>
    </citation>
    <scope>NUCLEOTIDE SEQUENCE</scope>
    <source>
        <strain evidence="22">GMGI-L3</strain>
    </source>
</reference>
<comment type="caution">
    <text evidence="22">The sequence shown here is derived from an EMBL/GenBank/DDBJ whole genome shotgun (WGS) entry which is preliminary data.</text>
</comment>
<dbReference type="GO" id="GO:0005634">
    <property type="term" value="C:nucleus"/>
    <property type="evidence" value="ECO:0007669"/>
    <property type="project" value="UniProtKB-SubCell"/>
</dbReference>
<feature type="region of interest" description="Disordered" evidence="20">
    <location>
        <begin position="415"/>
        <end position="438"/>
    </location>
</feature>
<evidence type="ECO:0000256" key="8">
    <source>
        <dbReference type="ARBA" id="ARBA00036943"/>
    </source>
</evidence>
<evidence type="ECO:0000256" key="16">
    <source>
        <dbReference type="ARBA" id="ARBA00080849"/>
    </source>
</evidence>
<comment type="subcellular location">
    <subcellularLocation>
        <location evidence="2">Nucleus</location>
    </subcellularLocation>
</comment>
<evidence type="ECO:0000256" key="13">
    <source>
        <dbReference type="ARBA" id="ARBA00068582"/>
    </source>
</evidence>
<dbReference type="FunFam" id="3.30.70.580:FF:000002">
    <property type="entry name" value="tRNA pseudouridine synthase"/>
    <property type="match status" value="1"/>
</dbReference>
<evidence type="ECO:0000256" key="5">
    <source>
        <dbReference type="ARBA" id="ARBA00022694"/>
    </source>
</evidence>
<dbReference type="Gene3D" id="3.30.70.580">
    <property type="entry name" value="Pseudouridine synthase I, catalytic domain, N-terminal subdomain"/>
    <property type="match status" value="1"/>
</dbReference>
<accession>A0A8J5MXR7</accession>
<dbReference type="GO" id="GO:0160147">
    <property type="term" value="F:tRNA pseudouridine(38-40) synthase activity"/>
    <property type="evidence" value="ECO:0007669"/>
    <property type="project" value="UniProtKB-EC"/>
</dbReference>
<dbReference type="InterPro" id="IPR020095">
    <property type="entry name" value="PsdUridine_synth_TruA_C"/>
</dbReference>
<keyword evidence="4" id="KW-0507">mRNA processing</keyword>
<gene>
    <name evidence="22" type="primary">Pus1-L1</name>
    <name evidence="22" type="ORF">Hamer_G002359</name>
</gene>
<comment type="function">
    <text evidence="10">Pseudouridylate synthase that catalyzes pseudouridylation of tRNAs and mRNAs. Acts on positions 27/28 in the anticodon stem and also positions 34 and 36 in the anticodon of an intron containing tRNA. Also catalyzes pseudouridylation of mRNAs: mediates pseudouridylation of mRNAs with the consensus sequence 5'-UGUAG-3'. Acts as a regulator of pre-mRNA splicing by mediating pseudouridylation of pre-mRNAs at locations associated with alternatively spliced regions. Pseudouridylation of pre-mRNAs near splice sites directly regulates mRNA splicing and mRNA 3'-end processing. Involved in regulation of nuclear receptor activity through pseudouridylation of SRA1 mRNA.</text>
</comment>
<evidence type="ECO:0000256" key="11">
    <source>
        <dbReference type="ARBA" id="ARBA00064589"/>
    </source>
</evidence>
<keyword evidence="6" id="KW-0413">Isomerase</keyword>
<evidence type="ECO:0000256" key="15">
    <source>
        <dbReference type="ARBA" id="ARBA00079087"/>
    </source>
</evidence>
<evidence type="ECO:0000256" key="3">
    <source>
        <dbReference type="ARBA" id="ARBA00009375"/>
    </source>
</evidence>
<evidence type="ECO:0000256" key="9">
    <source>
        <dbReference type="ARBA" id="ARBA00052184"/>
    </source>
</evidence>
<evidence type="ECO:0000256" key="7">
    <source>
        <dbReference type="ARBA" id="ARBA00023242"/>
    </source>
</evidence>
<dbReference type="AlphaFoldDB" id="A0A8J5MXR7"/>
<dbReference type="Proteomes" id="UP000747542">
    <property type="component" value="Unassembled WGS sequence"/>
</dbReference>
<keyword evidence="23" id="KW-1185">Reference proteome</keyword>
<name>A0A8J5MXR7_HOMAM</name>